<name>A0ABS4EPB7_9HYPH</name>
<keyword evidence="2" id="KW-1185">Reference proteome</keyword>
<accession>A0ABS4EPB7</accession>
<comment type="caution">
    <text evidence="1">The sequence shown here is derived from an EMBL/GenBank/DDBJ whole genome shotgun (WGS) entry which is preliminary data.</text>
</comment>
<protein>
    <recommendedName>
        <fullName evidence="3">LemA family protein</fullName>
    </recommendedName>
</protein>
<evidence type="ECO:0008006" key="3">
    <source>
        <dbReference type="Google" id="ProtNLM"/>
    </source>
</evidence>
<dbReference type="EMBL" id="JAGGJV010000005">
    <property type="protein sequence ID" value="MBP1859787.1"/>
    <property type="molecule type" value="Genomic_DNA"/>
</dbReference>
<evidence type="ECO:0000313" key="1">
    <source>
        <dbReference type="EMBL" id="MBP1859787.1"/>
    </source>
</evidence>
<proteinExistence type="predicted"/>
<dbReference type="Proteomes" id="UP000823786">
    <property type="component" value="Unassembled WGS sequence"/>
</dbReference>
<gene>
    <name evidence="1" type="ORF">J2Z75_003304</name>
</gene>
<organism evidence="1 2">
    <name type="scientific">Rhizobium herbae</name>
    <dbReference type="NCBI Taxonomy" id="508661"/>
    <lineage>
        <taxon>Bacteria</taxon>
        <taxon>Pseudomonadati</taxon>
        <taxon>Pseudomonadota</taxon>
        <taxon>Alphaproteobacteria</taxon>
        <taxon>Hyphomicrobiales</taxon>
        <taxon>Rhizobiaceae</taxon>
        <taxon>Rhizobium/Agrobacterium group</taxon>
        <taxon>Rhizobium</taxon>
    </lineage>
</organism>
<dbReference type="RefSeq" id="WP_209853793.1">
    <property type="nucleotide sequence ID" value="NZ_JAGGJV010000005.1"/>
</dbReference>
<sequence>MTAWFTVLLATVAVCIASMQWFVARQKFVLDLFDRRFKAYNDVIEAVRPIMAAGKVENNQLFELQLAINNSKFLFGSDVNDYLQEIRKTAIKLQYWTTIYNTQNPQAAQAPDGIFKCSTKIVEFFTTYPALCEAYMMMPEKRVRTPIEWFHDRNELRKSYGGEPPVAGG</sequence>
<reference evidence="1 2" key="1">
    <citation type="submission" date="2021-03" db="EMBL/GenBank/DDBJ databases">
        <title>Genomic Encyclopedia of Type Strains, Phase IV (KMG-IV): sequencing the most valuable type-strain genomes for metagenomic binning, comparative biology and taxonomic classification.</title>
        <authorList>
            <person name="Goeker M."/>
        </authorList>
    </citation>
    <scope>NUCLEOTIDE SEQUENCE [LARGE SCALE GENOMIC DNA]</scope>
    <source>
        <strain evidence="1 2">DSM 26427</strain>
    </source>
</reference>
<evidence type="ECO:0000313" key="2">
    <source>
        <dbReference type="Proteomes" id="UP000823786"/>
    </source>
</evidence>